<proteinExistence type="predicted"/>
<name>A0AAU7ZZT1_9BURK</name>
<dbReference type="Pfam" id="PF19879">
    <property type="entry name" value="DUF6352"/>
    <property type="match status" value="1"/>
</dbReference>
<dbReference type="RefSeq" id="WP_353437889.1">
    <property type="nucleotide sequence ID" value="NZ_CP099959.1"/>
</dbReference>
<evidence type="ECO:0000313" key="1">
    <source>
        <dbReference type="EMBL" id="XCC56888.1"/>
    </source>
</evidence>
<sequence length="338" mass="38465">MPNYWAHCGFDTLQVSPDNQLLVTDDFLRTYLSRPELALVPESCPKERAIHQRLLNNPREEVAQAEIEQMADADIQANYAIWFRYRTKLLAASSLENFYMSLFEGEGVDVPPLFVAQLTQIFLRHILGTEVNPFDARIAELFFRPQKITILEDGIVMAADHETIERNAQASEFGNIIDLLKSQSIAMRTVDLDVLHEDNAKSYWGRDQAHDFAIQLNFDQATLPALAKILEKWINHFLGIATTITPLKEINDPKWVWHVGLDASATEILNSLYNKERVDEATLSRIICLFKLDFNDPNTVISQIRGKPIYLGMAMNGESLLKLKPQNVIFNLPLNPVS</sequence>
<accession>A0AAU7ZZT1</accession>
<protein>
    <submittedName>
        <fullName evidence="1">DUF6352 family protein</fullName>
    </submittedName>
</protein>
<dbReference type="EMBL" id="CP099959">
    <property type="protein sequence ID" value="XCC56888.1"/>
    <property type="molecule type" value="Genomic_DNA"/>
</dbReference>
<reference evidence="1" key="1">
    <citation type="submission" date="2022-06" db="EMBL/GenBank/DDBJ databases">
        <title>New Polynucleobacter species.</title>
        <authorList>
            <person name="Hahn M.W."/>
        </authorList>
    </citation>
    <scope>NUCLEOTIDE SEQUENCE</scope>
    <source>
        <strain evidence="1">UK-FUSCHL-C3</strain>
    </source>
</reference>
<dbReference type="InterPro" id="IPR045932">
    <property type="entry name" value="DUF6352"/>
</dbReference>
<organism evidence="1">
    <name type="scientific">Polynucleobacter sp. UK-FUSCHL-C3</name>
    <dbReference type="NCBI Taxonomy" id="2955208"/>
    <lineage>
        <taxon>Bacteria</taxon>
        <taxon>Pseudomonadati</taxon>
        <taxon>Pseudomonadota</taxon>
        <taxon>Betaproteobacteria</taxon>
        <taxon>Burkholderiales</taxon>
        <taxon>Burkholderiaceae</taxon>
        <taxon>Polynucleobacter</taxon>
    </lineage>
</organism>
<gene>
    <name evidence="1" type="ORF">NKE59_05125</name>
</gene>
<dbReference type="AlphaFoldDB" id="A0AAU7ZZT1"/>